<dbReference type="SMR" id="A0A1I7RQI6"/>
<evidence type="ECO:0000256" key="6">
    <source>
        <dbReference type="PIRNR" id="PIRNR001112"/>
    </source>
</evidence>
<evidence type="ECO:0000256" key="5">
    <source>
        <dbReference type="ARBA" id="ARBA00022801"/>
    </source>
</evidence>
<dbReference type="GO" id="GO:0033961">
    <property type="term" value="F:cis-stilbene-oxide hydrolase activity"/>
    <property type="evidence" value="ECO:0007669"/>
    <property type="project" value="UniProtKB-UniRule"/>
</dbReference>
<accession>A0A1I7RQI6</accession>
<dbReference type="InterPro" id="IPR029058">
    <property type="entry name" value="AB_hydrolase_fold"/>
</dbReference>
<dbReference type="Pfam" id="PF06441">
    <property type="entry name" value="EHN"/>
    <property type="match status" value="1"/>
</dbReference>
<keyword evidence="5 6" id="KW-0378">Hydrolase</keyword>
<dbReference type="InterPro" id="IPR016292">
    <property type="entry name" value="Epoxide_hydrolase"/>
</dbReference>
<protein>
    <recommendedName>
        <fullName evidence="6">Epoxide hydrolase</fullName>
        <ecNumber evidence="6">3.3.2.9</ecNumber>
    </recommendedName>
</protein>
<evidence type="ECO:0000256" key="4">
    <source>
        <dbReference type="ARBA" id="ARBA00022797"/>
    </source>
</evidence>
<evidence type="ECO:0000256" key="2">
    <source>
        <dbReference type="ARBA" id="ARBA00004111"/>
    </source>
</evidence>
<reference evidence="10" key="2">
    <citation type="submission" date="2020-09" db="EMBL/GenBank/DDBJ databases">
        <authorList>
            <person name="Kikuchi T."/>
        </authorList>
    </citation>
    <scope>NUCLEOTIDE SEQUENCE</scope>
    <source>
        <strain evidence="10">Ka4C1</strain>
    </source>
</reference>
<dbReference type="EMBL" id="CAJFDI010000003">
    <property type="protein sequence ID" value="CAD5219403.1"/>
    <property type="molecule type" value="Genomic_DNA"/>
</dbReference>
<feature type="active site" description="Proton acceptor" evidence="7">
    <location>
        <position position="421"/>
    </location>
</feature>
<dbReference type="Gene3D" id="3.40.50.1820">
    <property type="entry name" value="alpha/beta hydrolase"/>
    <property type="match status" value="1"/>
</dbReference>
<keyword evidence="8" id="KW-0732">Signal</keyword>
<keyword evidence="4 6" id="KW-0058">Aromatic hydrocarbons catabolism</keyword>
<evidence type="ECO:0000313" key="13">
    <source>
        <dbReference type="WBParaSite" id="BXY_0298000.1"/>
    </source>
</evidence>
<evidence type="ECO:0000313" key="10">
    <source>
        <dbReference type="EMBL" id="CAD5219403.1"/>
    </source>
</evidence>
<dbReference type="EMBL" id="CAJFCV020000003">
    <property type="protein sequence ID" value="CAG9104646.1"/>
    <property type="molecule type" value="Genomic_DNA"/>
</dbReference>
<evidence type="ECO:0000313" key="12">
    <source>
        <dbReference type="Proteomes" id="UP000659654"/>
    </source>
</evidence>
<dbReference type="PIRSF" id="PIRSF001112">
    <property type="entry name" value="Epoxide_hydrolase"/>
    <property type="match status" value="1"/>
</dbReference>
<proteinExistence type="inferred from homology"/>
<evidence type="ECO:0000256" key="1">
    <source>
        <dbReference type="ARBA" id="ARBA00000221"/>
    </source>
</evidence>
<dbReference type="OrthoDB" id="7130006at2759"/>
<organism evidence="11 13">
    <name type="scientific">Bursaphelenchus xylophilus</name>
    <name type="common">Pinewood nematode worm</name>
    <name type="synonym">Aphelenchoides xylophilus</name>
    <dbReference type="NCBI Taxonomy" id="6326"/>
    <lineage>
        <taxon>Eukaryota</taxon>
        <taxon>Metazoa</taxon>
        <taxon>Ecdysozoa</taxon>
        <taxon>Nematoda</taxon>
        <taxon>Chromadorea</taxon>
        <taxon>Rhabditida</taxon>
        <taxon>Tylenchina</taxon>
        <taxon>Tylenchomorpha</taxon>
        <taxon>Aphelenchoidea</taxon>
        <taxon>Aphelenchoididae</taxon>
        <taxon>Bursaphelenchus</taxon>
    </lineage>
</organism>
<feature type="chain" id="PRO_5035359312" description="Epoxide hydrolase" evidence="8">
    <location>
        <begin position="21"/>
        <end position="444"/>
    </location>
</feature>
<dbReference type="Proteomes" id="UP000582659">
    <property type="component" value="Unassembled WGS sequence"/>
</dbReference>
<dbReference type="PRINTS" id="PR00412">
    <property type="entry name" value="EPOXHYDRLASE"/>
</dbReference>
<evidence type="ECO:0000256" key="3">
    <source>
        <dbReference type="ARBA" id="ARBA00010088"/>
    </source>
</evidence>
<dbReference type="PANTHER" id="PTHR21661:SF35">
    <property type="entry name" value="EPOXIDE HYDROLASE"/>
    <property type="match status" value="1"/>
</dbReference>
<dbReference type="WBParaSite" id="BXY_0298000.1">
    <property type="protein sequence ID" value="BXY_0298000.1"/>
    <property type="gene ID" value="BXY_0298000"/>
</dbReference>
<dbReference type="EC" id="3.3.2.9" evidence="6"/>
<keyword evidence="6" id="KW-0472">Membrane</keyword>
<dbReference type="Proteomes" id="UP000659654">
    <property type="component" value="Unassembled WGS sequence"/>
</dbReference>
<gene>
    <name evidence="10" type="ORF">BXYJ_LOCUS5661</name>
</gene>
<keyword evidence="6" id="KW-0256">Endoplasmic reticulum</keyword>
<comment type="similarity">
    <text evidence="3 6">Belongs to the peptidase S33 family.</text>
</comment>
<feature type="active site" description="Proton donor" evidence="7">
    <location>
        <position position="366"/>
    </location>
</feature>
<dbReference type="InterPro" id="IPR010497">
    <property type="entry name" value="Epoxide_hydro_N"/>
</dbReference>
<comment type="catalytic activity">
    <reaction evidence="6">
        <text>cis-stilbene oxide + H2O = (1R,2R)-hydrobenzoin</text>
        <dbReference type="Rhea" id="RHEA:23900"/>
        <dbReference type="ChEBI" id="CHEBI:15377"/>
        <dbReference type="ChEBI" id="CHEBI:50004"/>
        <dbReference type="ChEBI" id="CHEBI:50014"/>
        <dbReference type="EC" id="3.3.2.9"/>
    </reaction>
</comment>
<reference evidence="13" key="1">
    <citation type="submission" date="2016-11" db="UniProtKB">
        <authorList>
            <consortium name="WormBaseParasite"/>
        </authorList>
    </citation>
    <scope>IDENTIFICATION</scope>
</reference>
<dbReference type="eggNOG" id="KOG2565">
    <property type="taxonomic scope" value="Eukaryota"/>
</dbReference>
<feature type="active site" description="Nucleophile" evidence="7">
    <location>
        <position position="222"/>
    </location>
</feature>
<dbReference type="PANTHER" id="PTHR21661">
    <property type="entry name" value="EPOXIDE HYDROLASE 1-RELATED"/>
    <property type="match status" value="1"/>
</dbReference>
<evidence type="ECO:0000313" key="11">
    <source>
        <dbReference type="Proteomes" id="UP000095284"/>
    </source>
</evidence>
<keyword evidence="12" id="KW-1185">Reference proteome</keyword>
<feature type="domain" description="Epoxide hydrolase N-terminal" evidence="9">
    <location>
        <begin position="43"/>
        <end position="153"/>
    </location>
</feature>
<dbReference type="GO" id="GO:0097176">
    <property type="term" value="P:epoxide metabolic process"/>
    <property type="evidence" value="ECO:0007669"/>
    <property type="project" value="TreeGrafter"/>
</dbReference>
<comment type="subcellular location">
    <subcellularLocation>
        <location evidence="6">Endoplasmic reticulum membrane</location>
    </subcellularLocation>
    <subcellularLocation>
        <location evidence="2">Microsome membrane</location>
        <topology evidence="2">Single-pass membrane protein</topology>
    </subcellularLocation>
</comment>
<dbReference type="AlphaFoldDB" id="A0A1I7RQI6"/>
<dbReference type="SUPFAM" id="SSF53474">
    <property type="entry name" value="alpha/beta-Hydrolases"/>
    <property type="match status" value="1"/>
</dbReference>
<dbReference type="Proteomes" id="UP000095284">
    <property type="component" value="Unplaced"/>
</dbReference>
<evidence type="ECO:0000259" key="9">
    <source>
        <dbReference type="Pfam" id="PF06441"/>
    </source>
</evidence>
<dbReference type="GO" id="GO:0005789">
    <property type="term" value="C:endoplasmic reticulum membrane"/>
    <property type="evidence" value="ECO:0007669"/>
    <property type="project" value="UniProtKB-SubCell"/>
</dbReference>
<sequence length="444" mass="49626">MVAFKILGLLLAIGFGGVFGSRDDILKDGYFGKGAKKPDDESIKPFTIAVPDSELAKLKGLLQNARITHTQLEDIKSYEYGFTMKSLLEMKDYWQNTYDWRKAEKEFMTFPNFKTQIEGLNIHFIHARPPAGKYKTVKPLLASHGWPGSVHEFTKAFPIFTDPKANGINSDYAFEVIAPSIPGYGWSDAAQRSGLHQAAVARLYMKLMKRLGFNKFFVQGGDWGSTIVGNMARLYPDKIEGCHLNMLASGNKAVLAKSALASAWPRLLKDPDFKNFSLKTLVSFVVNDAGYLHLFGTQPDTVGIALNDSPIGLMAWILEKFALGTNLKNKQFEDGRLTEKFSKDDLITSVMVYWVNGNMLQSARFYKELFRSKDAQELQNEYIKVPTGYLATMNDAIPAQPEAIAKAAVNLKHYGKVNAGHFAAMEQPKALVQDFFAFTKQLIK</sequence>
<feature type="signal peptide" evidence="8">
    <location>
        <begin position="1"/>
        <end position="20"/>
    </location>
</feature>
<comment type="catalytic activity">
    <reaction evidence="1 6">
        <text>1-(4-methoxyphenyl)-N-methyl-N-[(3-methyloxetan-3-yl)methyl]methanamine + H2O = 2-{[(4-methoxybenzyl)(methyl)amino]methyl}-2-methylpropane-1,3-diol</text>
        <dbReference type="Rhea" id="RHEA:55764"/>
        <dbReference type="ChEBI" id="CHEBI:15377"/>
        <dbReference type="ChEBI" id="CHEBI:139161"/>
        <dbReference type="ChEBI" id="CHEBI:139164"/>
        <dbReference type="EC" id="3.3.2.9"/>
    </reaction>
</comment>
<dbReference type="InterPro" id="IPR000639">
    <property type="entry name" value="Epox_hydrolase-like"/>
</dbReference>
<evidence type="ECO:0000256" key="8">
    <source>
        <dbReference type="SAM" id="SignalP"/>
    </source>
</evidence>
<name>A0A1I7RQI6_BURXY</name>
<evidence type="ECO:0000256" key="7">
    <source>
        <dbReference type="PIRSR" id="PIRSR001112-1"/>
    </source>
</evidence>